<dbReference type="AlphaFoldDB" id="B0N508"/>
<evidence type="ECO:0000259" key="4">
    <source>
        <dbReference type="Pfam" id="PF00557"/>
    </source>
</evidence>
<feature type="domain" description="Peptidase M24 C-terminal" evidence="6">
    <location>
        <begin position="523"/>
        <end position="578"/>
    </location>
</feature>
<protein>
    <submittedName>
        <fullName evidence="7">Creatinase</fullName>
    </submittedName>
</protein>
<dbReference type="InterPro" id="IPR050422">
    <property type="entry name" value="X-Pro_aminopeptidase_P"/>
</dbReference>
<evidence type="ECO:0000256" key="3">
    <source>
        <dbReference type="ARBA" id="ARBA00022801"/>
    </source>
</evidence>
<organism evidence="7 8">
    <name type="scientific">Thomasclavelia ramosa DSM 1402</name>
    <dbReference type="NCBI Taxonomy" id="445974"/>
    <lineage>
        <taxon>Bacteria</taxon>
        <taxon>Bacillati</taxon>
        <taxon>Bacillota</taxon>
        <taxon>Erysipelotrichia</taxon>
        <taxon>Erysipelotrichales</taxon>
        <taxon>Coprobacillaceae</taxon>
        <taxon>Thomasclavelia</taxon>
    </lineage>
</organism>
<dbReference type="SUPFAM" id="SSF55920">
    <property type="entry name" value="Creatinase/aminopeptidase"/>
    <property type="match status" value="1"/>
</dbReference>
<evidence type="ECO:0000313" key="7">
    <source>
        <dbReference type="EMBL" id="EDS18760.1"/>
    </source>
</evidence>
<evidence type="ECO:0000313" key="8">
    <source>
        <dbReference type="Proteomes" id="UP000005798"/>
    </source>
</evidence>
<name>B0N508_9FIRM</name>
<dbReference type="CDD" id="cd01085">
    <property type="entry name" value="APP"/>
    <property type="match status" value="1"/>
</dbReference>
<dbReference type="InterPro" id="IPR000587">
    <property type="entry name" value="Creatinase_N"/>
</dbReference>
<dbReference type="SUPFAM" id="SSF53092">
    <property type="entry name" value="Creatinase/prolidase N-terminal domain"/>
    <property type="match status" value="1"/>
</dbReference>
<accession>B0N508</accession>
<proteinExistence type="inferred from homology"/>
<dbReference type="Pfam" id="PF16189">
    <property type="entry name" value="Creatinase_N_2"/>
    <property type="match status" value="1"/>
</dbReference>
<dbReference type="EMBL" id="ABFX02000005">
    <property type="protein sequence ID" value="EDS18760.1"/>
    <property type="molecule type" value="Genomic_DNA"/>
</dbReference>
<dbReference type="GO" id="GO:0070006">
    <property type="term" value="F:metalloaminopeptidase activity"/>
    <property type="evidence" value="ECO:0007669"/>
    <property type="project" value="InterPro"/>
</dbReference>
<dbReference type="Pfam" id="PF16188">
    <property type="entry name" value="Peptidase_M24_C"/>
    <property type="match status" value="1"/>
</dbReference>
<dbReference type="Pfam" id="PF01321">
    <property type="entry name" value="Creatinase_N"/>
    <property type="match status" value="1"/>
</dbReference>
<dbReference type="InterPro" id="IPR029149">
    <property type="entry name" value="Creatin/AminoP/Spt16_N"/>
</dbReference>
<dbReference type="Gene3D" id="3.40.350.10">
    <property type="entry name" value="Creatinase/prolidase N-terminal domain"/>
    <property type="match status" value="2"/>
</dbReference>
<dbReference type="InterPro" id="IPR000994">
    <property type="entry name" value="Pept_M24"/>
</dbReference>
<feature type="domain" description="Peptidase M24" evidence="4">
    <location>
        <begin position="297"/>
        <end position="513"/>
    </location>
</feature>
<dbReference type="eggNOG" id="COG0006">
    <property type="taxonomic scope" value="Bacteria"/>
</dbReference>
<comment type="similarity">
    <text evidence="1">Belongs to the peptidase M24B family.</text>
</comment>
<dbReference type="Proteomes" id="UP000005798">
    <property type="component" value="Unassembled WGS sequence"/>
</dbReference>
<dbReference type="Gene3D" id="3.90.230.10">
    <property type="entry name" value="Creatinase/methionine aminopeptidase superfamily"/>
    <property type="match status" value="1"/>
</dbReference>
<reference evidence="7" key="1">
    <citation type="submission" date="2007-11" db="EMBL/GenBank/DDBJ databases">
        <authorList>
            <person name="Fulton L."/>
            <person name="Clifton S."/>
            <person name="Fulton B."/>
            <person name="Xu J."/>
            <person name="Minx P."/>
            <person name="Pepin K.H."/>
            <person name="Johnson M."/>
            <person name="Thiruvilangam P."/>
            <person name="Bhonagiri V."/>
            <person name="Nash W.E."/>
            <person name="Mardis E.R."/>
            <person name="Wilson R.K."/>
        </authorList>
    </citation>
    <scope>NUCLEOTIDE SEQUENCE [LARGE SCALE GENOMIC DNA]</scope>
    <source>
        <strain evidence="7">DSM 1402</strain>
    </source>
</reference>
<comment type="caution">
    <text evidence="7">The sequence shown here is derived from an EMBL/GenBank/DDBJ whole genome shotgun (WGS) entry which is preliminary data.</text>
</comment>
<dbReference type="PANTHER" id="PTHR43763:SF6">
    <property type="entry name" value="XAA-PRO AMINOPEPTIDASE 1"/>
    <property type="match status" value="1"/>
</dbReference>
<keyword evidence="8" id="KW-1185">Reference proteome</keyword>
<keyword evidence="3" id="KW-0378">Hydrolase</keyword>
<keyword evidence="2" id="KW-0479">Metal-binding</keyword>
<dbReference type="InterPro" id="IPR036005">
    <property type="entry name" value="Creatinase/aminopeptidase-like"/>
</dbReference>
<evidence type="ECO:0000259" key="5">
    <source>
        <dbReference type="Pfam" id="PF01321"/>
    </source>
</evidence>
<dbReference type="FunFam" id="3.90.230.10:FF:000009">
    <property type="entry name" value="xaa-Pro aminopeptidase 2"/>
    <property type="match status" value="1"/>
</dbReference>
<dbReference type="GO" id="GO:0046872">
    <property type="term" value="F:metal ion binding"/>
    <property type="evidence" value="ECO:0007669"/>
    <property type="project" value="UniProtKB-KW"/>
</dbReference>
<gene>
    <name evidence="7" type="ORF">CLORAM_01719</name>
</gene>
<evidence type="ECO:0000256" key="2">
    <source>
        <dbReference type="ARBA" id="ARBA00022723"/>
    </source>
</evidence>
<evidence type="ECO:0000259" key="6">
    <source>
        <dbReference type="Pfam" id="PF16188"/>
    </source>
</evidence>
<dbReference type="HOGENOM" id="CLU_011781_2_4_9"/>
<dbReference type="InterPro" id="IPR032416">
    <property type="entry name" value="Peptidase_M24_C"/>
</dbReference>
<dbReference type="Pfam" id="PF00557">
    <property type="entry name" value="Peptidase_M24"/>
    <property type="match status" value="1"/>
</dbReference>
<dbReference type="GO" id="GO:0005737">
    <property type="term" value="C:cytoplasm"/>
    <property type="evidence" value="ECO:0007669"/>
    <property type="project" value="UniProtKB-ARBA"/>
</dbReference>
<evidence type="ECO:0000256" key="1">
    <source>
        <dbReference type="ARBA" id="ARBA00008766"/>
    </source>
</evidence>
<dbReference type="InterPro" id="IPR033740">
    <property type="entry name" value="Pept_M24B"/>
</dbReference>
<dbReference type="PANTHER" id="PTHR43763">
    <property type="entry name" value="XAA-PRO AMINOPEPTIDASE 1"/>
    <property type="match status" value="1"/>
</dbReference>
<reference evidence="7" key="2">
    <citation type="submission" date="2014-06" db="EMBL/GenBank/DDBJ databases">
        <title>Draft genome sequence of Clostridium ramosum(DSM 1402).</title>
        <authorList>
            <person name="Sudarsanam P."/>
            <person name="Ley R."/>
            <person name="Guruge J."/>
            <person name="Turnbaugh P.J."/>
            <person name="Mahowald M."/>
            <person name="Liep D."/>
            <person name="Gordon J."/>
        </authorList>
    </citation>
    <scope>NUCLEOTIDE SEQUENCE</scope>
    <source>
        <strain evidence="7">DSM 1402</strain>
    </source>
</reference>
<feature type="domain" description="Creatinase N-terminal" evidence="5">
    <location>
        <begin position="8"/>
        <end position="136"/>
    </location>
</feature>
<sequence>MNMIKENIAKMQTLMKENGIDIYIIPTSDFHQSEYVGEYFRGRKFLSGFTGSAGTLVISLDEARLWTDGRYFIQAEQQLAGSGIILMKMAMPGVPTIKEYLDQNTDKTVGFDGRVMSYQEVARLSNKLITDVDLVDEVWSERPSISHEPAFIYDEEYCGESRASKLARLRSAMGDCQHHIITSLDDIVWLFNIRGNDVDCNPVVLSYALINQDNAILYVQDNVVDVKTEAILKRDSIIIRAYNDIYEDVKKLTGKVLLDDQIVNYQIFNNLNCEIKTAPNPTQHFKAIKNETEIKATKNAHIKDGVAMTKFMYWLKNNVGKIELDEVTISDKLAAFRKEQNEFFDLSFDTICGYKANAALMHYKAEPRNCAKVTNEGMLLIDSGGQYLDGTIDTTRTFVLGPISDIERRDFTVALKAMFRLQAAHFLAGTTGPNLDLLARGIVYEYNLDYRCGTGHGVGHFLNVHEGPNGFRPHDRPGFAKMCAFEPGMITTDEPGIYIENSHGVRHENELLCVEVETNEYGQFLKFEPITMVPFDLDGLDLELLSNHEIKQINDYQQLVFDHVAPFLTNEERAWLQANLLIK</sequence>